<dbReference type="GeneID" id="18932625"/>
<dbReference type="AlphaFoldDB" id="F4RTB2"/>
<dbReference type="HOGENOM" id="CLU_043860_0_0_1"/>
<dbReference type="CDD" id="cd00586">
    <property type="entry name" value="4HBT"/>
    <property type="match status" value="1"/>
</dbReference>
<evidence type="ECO:0000313" key="3">
    <source>
        <dbReference type="EMBL" id="EGG04375.1"/>
    </source>
</evidence>
<evidence type="ECO:0000256" key="2">
    <source>
        <dbReference type="SAM" id="Phobius"/>
    </source>
</evidence>
<dbReference type="InterPro" id="IPR029069">
    <property type="entry name" value="HotDog_dom_sf"/>
</dbReference>
<evidence type="ECO:0000313" key="4">
    <source>
        <dbReference type="Proteomes" id="UP000001072"/>
    </source>
</evidence>
<accession>F4RTB2</accession>
<evidence type="ECO:0000256" key="1">
    <source>
        <dbReference type="ARBA" id="ARBA00038476"/>
    </source>
</evidence>
<keyword evidence="2" id="KW-1133">Transmembrane helix</keyword>
<dbReference type="eggNOG" id="KOG4366">
    <property type="taxonomic scope" value="Eukaryota"/>
</dbReference>
<feature type="transmembrane region" description="Helical" evidence="2">
    <location>
        <begin position="56"/>
        <end position="80"/>
    </location>
</feature>
<dbReference type="PANTHER" id="PTHR12475">
    <property type="match status" value="1"/>
</dbReference>
<dbReference type="Proteomes" id="UP000001072">
    <property type="component" value="Unassembled WGS sequence"/>
</dbReference>
<dbReference type="Gene3D" id="3.10.129.10">
    <property type="entry name" value="Hotdog Thioesterase"/>
    <property type="match status" value="1"/>
</dbReference>
<dbReference type="VEuPathDB" id="FungiDB:MELLADRAFT_75197"/>
<keyword evidence="4" id="KW-1185">Reference proteome</keyword>
<dbReference type="PANTHER" id="PTHR12475:SF4">
    <property type="entry name" value="PROTEIN THEM6"/>
    <property type="match status" value="1"/>
</dbReference>
<protein>
    <submittedName>
        <fullName evidence="3">Uncharacterized protein</fullName>
    </submittedName>
</protein>
<dbReference type="SUPFAM" id="SSF54637">
    <property type="entry name" value="Thioesterase/thiol ester dehydrase-isomerase"/>
    <property type="match status" value="1"/>
</dbReference>
<dbReference type="OrthoDB" id="265761at2759"/>
<name>F4RTB2_MELLP</name>
<keyword evidence="2" id="KW-0472">Membrane</keyword>
<dbReference type="EMBL" id="GL883119">
    <property type="protein sequence ID" value="EGG04375.1"/>
    <property type="molecule type" value="Genomic_DNA"/>
</dbReference>
<keyword evidence="2" id="KW-0812">Transmembrane</keyword>
<reference evidence="4" key="1">
    <citation type="journal article" date="2011" name="Proc. Natl. Acad. Sci. U.S.A.">
        <title>Obligate biotrophy features unraveled by the genomic analysis of rust fungi.</title>
        <authorList>
            <person name="Duplessis S."/>
            <person name="Cuomo C.A."/>
            <person name="Lin Y.-C."/>
            <person name="Aerts A."/>
            <person name="Tisserant E."/>
            <person name="Veneault-Fourrey C."/>
            <person name="Joly D.L."/>
            <person name="Hacquard S."/>
            <person name="Amselem J."/>
            <person name="Cantarel B.L."/>
            <person name="Chiu R."/>
            <person name="Coutinho P.M."/>
            <person name="Feau N."/>
            <person name="Field M."/>
            <person name="Frey P."/>
            <person name="Gelhaye E."/>
            <person name="Goldberg J."/>
            <person name="Grabherr M.G."/>
            <person name="Kodira C.D."/>
            <person name="Kohler A."/>
            <person name="Kuees U."/>
            <person name="Lindquist E.A."/>
            <person name="Lucas S.M."/>
            <person name="Mago R."/>
            <person name="Mauceli E."/>
            <person name="Morin E."/>
            <person name="Murat C."/>
            <person name="Pangilinan J.L."/>
            <person name="Park R."/>
            <person name="Pearson M."/>
            <person name="Quesneville H."/>
            <person name="Rouhier N."/>
            <person name="Sakthikumar S."/>
            <person name="Salamov A.A."/>
            <person name="Schmutz J."/>
            <person name="Selles B."/>
            <person name="Shapiro H."/>
            <person name="Tanguay P."/>
            <person name="Tuskan G.A."/>
            <person name="Henrissat B."/>
            <person name="Van de Peer Y."/>
            <person name="Rouze P."/>
            <person name="Ellis J.G."/>
            <person name="Dodds P.N."/>
            <person name="Schein J.E."/>
            <person name="Zhong S."/>
            <person name="Hamelin R.C."/>
            <person name="Grigoriev I.V."/>
            <person name="Szabo L.J."/>
            <person name="Martin F."/>
        </authorList>
    </citation>
    <scope>NUCLEOTIDE SEQUENCE [LARGE SCALE GENOMIC DNA]</scope>
    <source>
        <strain evidence="4">98AG31 / pathotype 3-4-7</strain>
    </source>
</reference>
<gene>
    <name evidence="3" type="ORF">MELLADRAFT_75197</name>
</gene>
<sequence length="322" mass="37054">MKDITDSPSSSSPITRVSRPEISLKTRLCPRPSTIAIAVLSYWFNQRNKSLQKSKLVIRLCKWIAILIAILNWRAVPFYWHVATLFPILKVKCRRWRLGSDNEAFVRSQGVIGMNPFEVRTVTKHCATWNACDFMMHMSNSSYAAALDEARCDWHVNKLGILMRNDMEYIKVIVASTHLAFLVEIPMLADYEVEVRPVSWDNKWVYLLSKFTTAPPKGSTTRTLNCISITRTVHKIGRRTVPPAKVYAAGGFGPDESNWHRICKLRQERKPMRQKLSASQEWLLNGEPFDGMDRFEEQRQRNLEIIRFALDGNLGVEALKDL</sequence>
<comment type="similarity">
    <text evidence="1">Belongs to the lcsJ thioesterase family.</text>
</comment>
<dbReference type="InParanoid" id="F4RTB2"/>
<dbReference type="RefSeq" id="XP_007412504.1">
    <property type="nucleotide sequence ID" value="XM_007412442.1"/>
</dbReference>
<dbReference type="KEGG" id="mlr:MELLADRAFT_75197"/>
<dbReference type="Pfam" id="PF13279">
    <property type="entry name" value="4HBT_2"/>
    <property type="match status" value="1"/>
</dbReference>
<dbReference type="InterPro" id="IPR051490">
    <property type="entry name" value="THEM6_lcsJ_thioesterase"/>
</dbReference>
<proteinExistence type="inferred from homology"/>
<organism evidence="4">
    <name type="scientific">Melampsora larici-populina (strain 98AG31 / pathotype 3-4-7)</name>
    <name type="common">Poplar leaf rust fungus</name>
    <dbReference type="NCBI Taxonomy" id="747676"/>
    <lineage>
        <taxon>Eukaryota</taxon>
        <taxon>Fungi</taxon>
        <taxon>Dikarya</taxon>
        <taxon>Basidiomycota</taxon>
        <taxon>Pucciniomycotina</taxon>
        <taxon>Pucciniomycetes</taxon>
        <taxon>Pucciniales</taxon>
        <taxon>Melampsoraceae</taxon>
        <taxon>Melampsora</taxon>
    </lineage>
</organism>